<dbReference type="Gene3D" id="3.40.47.10">
    <property type="match status" value="1"/>
</dbReference>
<dbReference type="GO" id="GO:0004312">
    <property type="term" value="F:fatty acid synthase activity"/>
    <property type="evidence" value="ECO:0007669"/>
    <property type="project" value="TreeGrafter"/>
</dbReference>
<dbReference type="PANTHER" id="PTHR43775">
    <property type="entry name" value="FATTY ACID SYNTHASE"/>
    <property type="match status" value="1"/>
</dbReference>
<dbReference type="EMBL" id="JARQZJ010000035">
    <property type="protein sequence ID" value="KAK9875956.1"/>
    <property type="molecule type" value="Genomic_DNA"/>
</dbReference>
<dbReference type="GO" id="GO:0006633">
    <property type="term" value="P:fatty acid biosynthetic process"/>
    <property type="evidence" value="ECO:0007669"/>
    <property type="project" value="TreeGrafter"/>
</dbReference>
<evidence type="ECO:0000259" key="1">
    <source>
        <dbReference type="Pfam" id="PF00109"/>
    </source>
</evidence>
<dbReference type="AlphaFoldDB" id="A0AAW1U7P6"/>
<name>A0AAW1U7P6_9CUCU</name>
<dbReference type="PANTHER" id="PTHR43775:SF23">
    <property type="entry name" value="FATTY ACID SYNTHASE 3"/>
    <property type="match status" value="1"/>
</dbReference>
<protein>
    <recommendedName>
        <fullName evidence="1">Beta-ketoacyl synthase-like N-terminal domain-containing protein</fullName>
    </recommendedName>
</protein>
<feature type="domain" description="Beta-ketoacyl synthase-like N-terminal" evidence="1">
    <location>
        <begin position="135"/>
        <end position="177"/>
    </location>
</feature>
<dbReference type="Pfam" id="PF00109">
    <property type="entry name" value="ketoacyl-synt"/>
    <property type="match status" value="2"/>
</dbReference>
<accession>A0AAW1U7P6</accession>
<keyword evidence="3" id="KW-1185">Reference proteome</keyword>
<evidence type="ECO:0000313" key="3">
    <source>
        <dbReference type="Proteomes" id="UP001431783"/>
    </source>
</evidence>
<organism evidence="2 3">
    <name type="scientific">Henosepilachna vigintioctopunctata</name>
    <dbReference type="NCBI Taxonomy" id="420089"/>
    <lineage>
        <taxon>Eukaryota</taxon>
        <taxon>Metazoa</taxon>
        <taxon>Ecdysozoa</taxon>
        <taxon>Arthropoda</taxon>
        <taxon>Hexapoda</taxon>
        <taxon>Insecta</taxon>
        <taxon>Pterygota</taxon>
        <taxon>Neoptera</taxon>
        <taxon>Endopterygota</taxon>
        <taxon>Coleoptera</taxon>
        <taxon>Polyphaga</taxon>
        <taxon>Cucujiformia</taxon>
        <taxon>Coccinelloidea</taxon>
        <taxon>Coccinellidae</taxon>
        <taxon>Epilachninae</taxon>
        <taxon>Epilachnini</taxon>
        <taxon>Henosepilachna</taxon>
    </lineage>
</organism>
<comment type="caution">
    <text evidence="2">The sequence shown here is derived from an EMBL/GenBank/DDBJ whole genome shotgun (WGS) entry which is preliminary data.</text>
</comment>
<feature type="domain" description="Beta-ketoacyl synthase-like N-terminal" evidence="1">
    <location>
        <begin position="33"/>
        <end position="85"/>
    </location>
</feature>
<dbReference type="InterPro" id="IPR016039">
    <property type="entry name" value="Thiolase-like"/>
</dbReference>
<evidence type="ECO:0000313" key="2">
    <source>
        <dbReference type="EMBL" id="KAK9875956.1"/>
    </source>
</evidence>
<dbReference type="InterPro" id="IPR050091">
    <property type="entry name" value="PKS_NRPS_Biosynth_Enz"/>
</dbReference>
<reference evidence="2 3" key="1">
    <citation type="submission" date="2023-03" db="EMBL/GenBank/DDBJ databases">
        <title>Genome insight into feeding habits of ladybird beetles.</title>
        <authorList>
            <person name="Li H.-S."/>
            <person name="Huang Y.-H."/>
            <person name="Pang H."/>
        </authorList>
    </citation>
    <scope>NUCLEOTIDE SEQUENCE [LARGE SCALE GENOMIC DNA]</scope>
    <source>
        <strain evidence="2">SYSU_2023b</strain>
        <tissue evidence="2">Whole body</tissue>
    </source>
</reference>
<sequence>MTQEKQSNIRNGETTTYTSLLSGHHFAHPSAGEEVCITGISGTFPNSRNVKEFKDNLFNKVHMVDESDHECSDLYPEMPRGAGRFRISINSIQGFLGSITTMPTSWTQFCVQFWRGPSNAYLMPVLIHQNWKESRGKQSAPFVSWVASMLSHRLSYFLKLKGPSVIVDSACSSSLSA</sequence>
<dbReference type="SUPFAM" id="SSF53901">
    <property type="entry name" value="Thiolase-like"/>
    <property type="match status" value="1"/>
</dbReference>
<proteinExistence type="predicted"/>
<gene>
    <name evidence="2" type="ORF">WA026_011058</name>
</gene>
<dbReference type="Proteomes" id="UP001431783">
    <property type="component" value="Unassembled WGS sequence"/>
</dbReference>
<dbReference type="InterPro" id="IPR014030">
    <property type="entry name" value="Ketoacyl_synth_N"/>
</dbReference>